<dbReference type="InParanoid" id="H1Z4L8"/>
<keyword evidence="1" id="KW-0472">Membrane</keyword>
<name>H1Z4L8_9EURY</name>
<proteinExistence type="predicted"/>
<dbReference type="HOGENOM" id="CLU_1718230_0_0_2"/>
<evidence type="ECO:0000313" key="3">
    <source>
        <dbReference type="Proteomes" id="UP000005741"/>
    </source>
</evidence>
<keyword evidence="1" id="KW-0812">Transmembrane</keyword>
<reference evidence="2 3" key="1">
    <citation type="submission" date="2011-10" db="EMBL/GenBank/DDBJ databases">
        <title>The Improved High-Quality Draft genome of Methanoplanus limicola DSM 2279.</title>
        <authorList>
            <consortium name="US DOE Joint Genome Institute (JGI-PGF)"/>
            <person name="Lucas S."/>
            <person name="Copeland A."/>
            <person name="Lapidus A."/>
            <person name="Glavina del Rio T."/>
            <person name="Dalin E."/>
            <person name="Tice H."/>
            <person name="Bruce D."/>
            <person name="Goodwin L."/>
            <person name="Pitluck S."/>
            <person name="Peters L."/>
            <person name="Mikhailova N."/>
            <person name="Lu M."/>
            <person name="Kyrpides N."/>
            <person name="Mavromatis K."/>
            <person name="Ivanova N."/>
            <person name="Markowitz V."/>
            <person name="Cheng J.-F."/>
            <person name="Hugenholtz P."/>
            <person name="Woyke T."/>
            <person name="Wu D."/>
            <person name="Wirth R."/>
            <person name="Brambilla E.-M."/>
            <person name="Klenk H.-P."/>
            <person name="Eisen J.A."/>
        </authorList>
    </citation>
    <scope>NUCLEOTIDE SEQUENCE [LARGE SCALE GENOMIC DNA]</scope>
    <source>
        <strain evidence="2 3">DSM 2279</strain>
    </source>
</reference>
<accession>H1Z4L8</accession>
<gene>
    <name evidence="2" type="ORF">Metlim_2731</name>
</gene>
<evidence type="ECO:0000256" key="1">
    <source>
        <dbReference type="SAM" id="Phobius"/>
    </source>
</evidence>
<keyword evidence="3" id="KW-1185">Reference proteome</keyword>
<evidence type="ECO:0000313" key="2">
    <source>
        <dbReference type="EMBL" id="EHQ36766.1"/>
    </source>
</evidence>
<dbReference type="Proteomes" id="UP000005741">
    <property type="component" value="Chromosome"/>
</dbReference>
<dbReference type="EMBL" id="CM001436">
    <property type="protein sequence ID" value="EHQ36766.1"/>
    <property type="molecule type" value="Genomic_DNA"/>
</dbReference>
<protein>
    <submittedName>
        <fullName evidence="2">Uncharacterized protein</fullName>
    </submittedName>
</protein>
<feature type="transmembrane region" description="Helical" evidence="1">
    <location>
        <begin position="6"/>
        <end position="24"/>
    </location>
</feature>
<keyword evidence="1" id="KW-1133">Transmembrane helix</keyword>
<sequence length="152" mass="17535">MKKNRILSGVIVAFIIITVGFLLLSDLNNSNVSEIDIINTPNPEKTAAVIQTTESTPAFHGYHMELINVSESTSWRYPQNSTIEELVSRGYKKIIVTDKTFEEYPFIKEILEPKYLTTKAVEGEEKEIFFKQFYEVTFRYKGYNYVIGAFKN</sequence>
<dbReference type="AlphaFoldDB" id="H1Z4L8"/>
<organism evidence="2 3">
    <name type="scientific">Methanoplanus limicola DSM 2279</name>
    <dbReference type="NCBI Taxonomy" id="937775"/>
    <lineage>
        <taxon>Archaea</taxon>
        <taxon>Methanobacteriati</taxon>
        <taxon>Methanobacteriota</taxon>
        <taxon>Stenosarchaea group</taxon>
        <taxon>Methanomicrobia</taxon>
        <taxon>Methanomicrobiales</taxon>
        <taxon>Methanomicrobiaceae</taxon>
        <taxon>Methanoplanus</taxon>
    </lineage>
</organism>